<accession>A0A392TF08</accession>
<dbReference type="AlphaFoldDB" id="A0A392TF08"/>
<dbReference type="Proteomes" id="UP000265520">
    <property type="component" value="Unassembled WGS sequence"/>
</dbReference>
<comment type="caution">
    <text evidence="2">The sequence shown here is derived from an EMBL/GenBank/DDBJ whole genome shotgun (WGS) entry which is preliminary data.</text>
</comment>
<evidence type="ECO:0000313" key="2">
    <source>
        <dbReference type="EMBL" id="MCI59184.1"/>
    </source>
</evidence>
<organism evidence="2 3">
    <name type="scientific">Trifolium medium</name>
    <dbReference type="NCBI Taxonomy" id="97028"/>
    <lineage>
        <taxon>Eukaryota</taxon>
        <taxon>Viridiplantae</taxon>
        <taxon>Streptophyta</taxon>
        <taxon>Embryophyta</taxon>
        <taxon>Tracheophyta</taxon>
        <taxon>Spermatophyta</taxon>
        <taxon>Magnoliopsida</taxon>
        <taxon>eudicotyledons</taxon>
        <taxon>Gunneridae</taxon>
        <taxon>Pentapetalae</taxon>
        <taxon>rosids</taxon>
        <taxon>fabids</taxon>
        <taxon>Fabales</taxon>
        <taxon>Fabaceae</taxon>
        <taxon>Papilionoideae</taxon>
        <taxon>50 kb inversion clade</taxon>
        <taxon>NPAAA clade</taxon>
        <taxon>Hologalegina</taxon>
        <taxon>IRL clade</taxon>
        <taxon>Trifolieae</taxon>
        <taxon>Trifolium</taxon>
    </lineage>
</organism>
<reference evidence="2 3" key="1">
    <citation type="journal article" date="2018" name="Front. Plant Sci.">
        <title>Red Clover (Trifolium pratense) and Zigzag Clover (T. medium) - A Picture of Genomic Similarities and Differences.</title>
        <authorList>
            <person name="Dluhosova J."/>
            <person name="Istvanek J."/>
            <person name="Nedelnik J."/>
            <person name="Repkova J."/>
        </authorList>
    </citation>
    <scope>NUCLEOTIDE SEQUENCE [LARGE SCALE GENOMIC DNA]</scope>
    <source>
        <strain evidence="3">cv. 10/8</strain>
        <tissue evidence="2">Leaf</tissue>
    </source>
</reference>
<dbReference type="EMBL" id="LXQA010558815">
    <property type="protein sequence ID" value="MCI59184.1"/>
    <property type="molecule type" value="Genomic_DNA"/>
</dbReference>
<evidence type="ECO:0000313" key="3">
    <source>
        <dbReference type="Proteomes" id="UP000265520"/>
    </source>
</evidence>
<sequence length="89" mass="9287">PKKGEDVAAEDDGNTTLAPLIKKKRAARGGTRRSLLQGGSAKNASTGGDGVTQEDVGVSAASVEVHRPDCCSKAKKSKVSPPTFWDMDF</sequence>
<feature type="region of interest" description="Disordered" evidence="1">
    <location>
        <begin position="70"/>
        <end position="89"/>
    </location>
</feature>
<keyword evidence="3" id="KW-1185">Reference proteome</keyword>
<protein>
    <submittedName>
        <fullName evidence="2">Uncharacterized protein</fullName>
    </submittedName>
</protein>
<feature type="non-terminal residue" evidence="2">
    <location>
        <position position="89"/>
    </location>
</feature>
<feature type="region of interest" description="Disordered" evidence="1">
    <location>
        <begin position="1"/>
        <end position="55"/>
    </location>
</feature>
<proteinExistence type="predicted"/>
<feature type="compositionally biased region" description="Basic residues" evidence="1">
    <location>
        <begin position="21"/>
        <end position="31"/>
    </location>
</feature>
<evidence type="ECO:0000256" key="1">
    <source>
        <dbReference type="SAM" id="MobiDB-lite"/>
    </source>
</evidence>
<name>A0A392TF08_9FABA</name>
<feature type="non-terminal residue" evidence="2">
    <location>
        <position position="1"/>
    </location>
</feature>